<comment type="cofactor">
    <cofactor evidence="1">
        <name>Mn(2+)</name>
        <dbReference type="ChEBI" id="CHEBI:29035"/>
    </cofactor>
</comment>
<keyword evidence="10" id="KW-0735">Signal-anchor</keyword>
<evidence type="ECO:0000256" key="18">
    <source>
        <dbReference type="ARBA" id="ARBA00032181"/>
    </source>
</evidence>
<evidence type="ECO:0000256" key="13">
    <source>
        <dbReference type="ARBA" id="ARBA00023136"/>
    </source>
</evidence>
<evidence type="ECO:0000256" key="7">
    <source>
        <dbReference type="ARBA" id="ARBA00022679"/>
    </source>
</evidence>
<evidence type="ECO:0000256" key="11">
    <source>
        <dbReference type="ARBA" id="ARBA00022989"/>
    </source>
</evidence>
<evidence type="ECO:0000313" key="22">
    <source>
        <dbReference type="EMBL" id="KAK2170649.1"/>
    </source>
</evidence>
<dbReference type="GO" id="GO:0015020">
    <property type="term" value="F:glucuronosyltransferase activity"/>
    <property type="evidence" value="ECO:0007669"/>
    <property type="project" value="InterPro"/>
</dbReference>
<dbReference type="InterPro" id="IPR043189">
    <property type="entry name" value="B4GAT1"/>
</dbReference>
<keyword evidence="14" id="KW-0325">Glycoprotein</keyword>
<evidence type="ECO:0000256" key="2">
    <source>
        <dbReference type="ARBA" id="ARBA00004323"/>
    </source>
</evidence>
<evidence type="ECO:0000256" key="8">
    <source>
        <dbReference type="ARBA" id="ARBA00022692"/>
    </source>
</evidence>
<keyword evidence="8 21" id="KW-0812">Transmembrane</keyword>
<evidence type="ECO:0000256" key="12">
    <source>
        <dbReference type="ARBA" id="ARBA00023034"/>
    </source>
</evidence>
<comment type="catalytic activity">
    <reaction evidence="20">
        <text>3-O-[beta-D-Xyl-(1-&gt;4)-Rib-ol-P-Rib-ol-P-3-beta-D-GalNAc-(1-&gt;3)-beta-D-GlcNAc-(1-&gt;4)-(O-6-P-alpha-D-Man)]-Thr-[protein] + UDP-alpha-D-glucuronate = 3-O-[beta-D-GlcA-(1-&gt;3)-beta-D-Xyl-(1-&gt;4)-Rib-ol-P-Rib-ol-P-3-beta-D-GalNAc-(1-&gt;3)-beta-D-GlcNAc-(1-&gt;4)-(O-6-P-alpha-D-Man)]-Thr-[protein] + UDP + H(+)</text>
        <dbReference type="Rhea" id="RHEA:46860"/>
        <dbReference type="Rhea" id="RHEA-COMP:15023"/>
        <dbReference type="Rhea" id="RHEA-COMP:17482"/>
        <dbReference type="ChEBI" id="CHEBI:15378"/>
        <dbReference type="ChEBI" id="CHEBI:58052"/>
        <dbReference type="ChEBI" id="CHEBI:58223"/>
        <dbReference type="ChEBI" id="CHEBI:142405"/>
        <dbReference type="ChEBI" id="CHEBI:177336"/>
    </reaction>
</comment>
<comment type="caution">
    <text evidence="22">The sequence shown here is derived from an EMBL/GenBank/DDBJ whole genome shotgun (WGS) entry which is preliminary data.</text>
</comment>
<evidence type="ECO:0000256" key="1">
    <source>
        <dbReference type="ARBA" id="ARBA00001936"/>
    </source>
</evidence>
<evidence type="ECO:0000256" key="3">
    <source>
        <dbReference type="ARBA" id="ARBA00004922"/>
    </source>
</evidence>
<keyword evidence="7" id="KW-0808">Transferase</keyword>
<dbReference type="EMBL" id="JAODUP010000001">
    <property type="protein sequence ID" value="KAK2170649.1"/>
    <property type="molecule type" value="Genomic_DNA"/>
</dbReference>
<dbReference type="Proteomes" id="UP001208570">
    <property type="component" value="Unassembled WGS sequence"/>
</dbReference>
<evidence type="ECO:0000313" key="23">
    <source>
        <dbReference type="Proteomes" id="UP001208570"/>
    </source>
</evidence>
<keyword evidence="12" id="KW-0333">Golgi apparatus</keyword>
<keyword evidence="15" id="KW-0464">Manganese</keyword>
<accession>A0AAD9NKM7</accession>
<keyword evidence="6" id="KW-0328">Glycosyltransferase</keyword>
<dbReference type="Pfam" id="PF13896">
    <property type="entry name" value="Glyco_transf_49"/>
    <property type="match status" value="1"/>
</dbReference>
<evidence type="ECO:0000256" key="16">
    <source>
        <dbReference type="ARBA" id="ARBA00030723"/>
    </source>
</evidence>
<feature type="transmembrane region" description="Helical" evidence="21">
    <location>
        <begin position="12"/>
        <end position="35"/>
    </location>
</feature>
<evidence type="ECO:0000256" key="5">
    <source>
        <dbReference type="ARBA" id="ARBA00017962"/>
    </source>
</evidence>
<sequence length="438" mass="51395">MMSPRTPWLRLTWSQVVVMLGFALAFLQLFHMLLLNRLEARNSSMRQTEAPYYLKKDTQTVYPIIEHAIKSSRIMDASGQYNIIYDVMQSSAFSTNDTGLMMKQYGVTLVTHCSVNHIHHLIQLSHHWQGPVSVAIFIPQEYSSTVVQSLLVLHYCMPHLRKNISIHLVYPMTQSPLSVQFPSFVPEISRCRDFHEVLDTVLQQQFRPMQNYAFEGQSYPNNLLRNVAARFLPTDYLLVIDIDIIPSPNLFLSFVDFARRTSFATETGSLDAQVVYVVPVFELQRGVELPQDKSSLLQLWKQGLVRPFYYDLCWKCQRPTDYDTWRNLTSSADLHNQYEVVWKDPWEPFYIGSKYSLPRYDERFKQYGFNRISQVCETHIAGFRFAVLDNAFLVHLGFKTQEGYHQGKEMEQELNRQLFRKFKEELKIKYPESARRCY</sequence>
<dbReference type="PANTHER" id="PTHR46420:SF1">
    <property type="entry name" value="BETA-1,4-GLUCURONYLTRANSFERASE 1"/>
    <property type="match status" value="1"/>
</dbReference>
<protein>
    <recommendedName>
        <fullName evidence="5">Beta-1,4-glucuronyltransferase 1</fullName>
    </recommendedName>
    <alternativeName>
        <fullName evidence="16">I-beta-1,3-N-acetylglucosaminyltransferase</fullName>
    </alternativeName>
    <alternativeName>
        <fullName evidence="19">N-acetyllactosaminide beta-1,3-N-acetylglucosaminyltransferase</fullName>
    </alternativeName>
    <alternativeName>
        <fullName evidence="17">Poly-N-acetyllactosamine extension enzyme</fullName>
    </alternativeName>
    <alternativeName>
        <fullName evidence="18">UDP-GlcNAc:betaGal beta-1,3-N-acetylglucosaminyltransferase 1</fullName>
    </alternativeName>
</protein>
<keyword evidence="23" id="KW-1185">Reference proteome</keyword>
<dbReference type="GO" id="GO:0035269">
    <property type="term" value="P:protein O-linked glycosylation via mannose"/>
    <property type="evidence" value="ECO:0007669"/>
    <property type="project" value="TreeGrafter"/>
</dbReference>
<organism evidence="22 23">
    <name type="scientific">Paralvinella palmiformis</name>
    <dbReference type="NCBI Taxonomy" id="53620"/>
    <lineage>
        <taxon>Eukaryota</taxon>
        <taxon>Metazoa</taxon>
        <taxon>Spiralia</taxon>
        <taxon>Lophotrochozoa</taxon>
        <taxon>Annelida</taxon>
        <taxon>Polychaeta</taxon>
        <taxon>Sedentaria</taxon>
        <taxon>Canalipalpata</taxon>
        <taxon>Terebellida</taxon>
        <taxon>Terebelliformia</taxon>
        <taxon>Alvinellidae</taxon>
        <taxon>Paralvinella</taxon>
    </lineage>
</organism>
<evidence type="ECO:0000256" key="4">
    <source>
        <dbReference type="ARBA" id="ARBA00008539"/>
    </source>
</evidence>
<evidence type="ECO:0000256" key="6">
    <source>
        <dbReference type="ARBA" id="ARBA00022676"/>
    </source>
</evidence>
<evidence type="ECO:0000256" key="17">
    <source>
        <dbReference type="ARBA" id="ARBA00032175"/>
    </source>
</evidence>
<comment type="pathway">
    <text evidence="3">Protein modification; protein glycosylation.</text>
</comment>
<dbReference type="GO" id="GO:0000139">
    <property type="term" value="C:Golgi membrane"/>
    <property type="evidence" value="ECO:0007669"/>
    <property type="project" value="UniProtKB-SubCell"/>
</dbReference>
<evidence type="ECO:0000256" key="20">
    <source>
        <dbReference type="ARBA" id="ARBA00047852"/>
    </source>
</evidence>
<dbReference type="GO" id="GO:0046872">
    <property type="term" value="F:metal ion binding"/>
    <property type="evidence" value="ECO:0007669"/>
    <property type="project" value="UniProtKB-KW"/>
</dbReference>
<gene>
    <name evidence="22" type="ORF">LSH36_1g03000</name>
</gene>
<dbReference type="AlphaFoldDB" id="A0AAD9NKM7"/>
<dbReference type="PANTHER" id="PTHR46420">
    <property type="entry name" value="BETA-1,4-GLUCURONYLTRANSFERASE 1"/>
    <property type="match status" value="1"/>
</dbReference>
<comment type="similarity">
    <text evidence="4">Belongs to the glycosyltransferase 49 family.</text>
</comment>
<reference evidence="22" key="1">
    <citation type="journal article" date="2023" name="Mol. Biol. Evol.">
        <title>Third-Generation Sequencing Reveals the Adaptive Role of the Epigenome in Three Deep-Sea Polychaetes.</title>
        <authorList>
            <person name="Perez M."/>
            <person name="Aroh O."/>
            <person name="Sun Y."/>
            <person name="Lan Y."/>
            <person name="Juniper S.K."/>
            <person name="Young C.R."/>
            <person name="Angers B."/>
            <person name="Qian P.Y."/>
        </authorList>
    </citation>
    <scope>NUCLEOTIDE SEQUENCE</scope>
    <source>
        <strain evidence="22">P08H-3</strain>
    </source>
</reference>
<name>A0AAD9NKM7_9ANNE</name>
<proteinExistence type="inferred from homology"/>
<evidence type="ECO:0000256" key="15">
    <source>
        <dbReference type="ARBA" id="ARBA00023211"/>
    </source>
</evidence>
<keyword evidence="13 21" id="KW-0472">Membrane</keyword>
<comment type="subcellular location">
    <subcellularLocation>
        <location evidence="2">Golgi apparatus membrane</location>
        <topology evidence="2">Single-pass type II membrane protein</topology>
    </subcellularLocation>
</comment>
<evidence type="ECO:0000256" key="19">
    <source>
        <dbReference type="ARBA" id="ARBA00033291"/>
    </source>
</evidence>
<keyword evidence="9" id="KW-0479">Metal-binding</keyword>
<evidence type="ECO:0000256" key="21">
    <source>
        <dbReference type="SAM" id="Phobius"/>
    </source>
</evidence>
<evidence type="ECO:0000256" key="14">
    <source>
        <dbReference type="ARBA" id="ARBA00023180"/>
    </source>
</evidence>
<keyword evidence="11 21" id="KW-1133">Transmembrane helix</keyword>
<evidence type="ECO:0000256" key="10">
    <source>
        <dbReference type="ARBA" id="ARBA00022968"/>
    </source>
</evidence>
<evidence type="ECO:0000256" key="9">
    <source>
        <dbReference type="ARBA" id="ARBA00022723"/>
    </source>
</evidence>